<dbReference type="PANTHER" id="PTHR43585">
    <property type="entry name" value="FUMIPYRROLE BIOSYNTHESIS PROTEIN C"/>
    <property type="match status" value="1"/>
</dbReference>
<dbReference type="SUPFAM" id="SSF56059">
    <property type="entry name" value="Glutathione synthetase ATP-binding domain-like"/>
    <property type="match status" value="1"/>
</dbReference>
<dbReference type="RefSeq" id="WP_106133533.1">
    <property type="nucleotide sequence ID" value="NZ_PVTR01000005.1"/>
</dbReference>
<dbReference type="Gene3D" id="3.40.50.20">
    <property type="match status" value="1"/>
</dbReference>
<keyword evidence="3 4" id="KW-0067">ATP-binding</keyword>
<reference evidence="6 7" key="1">
    <citation type="submission" date="2018-03" db="EMBL/GenBank/DDBJ databases">
        <title>Genomic Encyclopedia of Archaeal and Bacterial Type Strains, Phase II (KMG-II): from individual species to whole genera.</title>
        <authorList>
            <person name="Goeker M."/>
        </authorList>
    </citation>
    <scope>NUCLEOTIDE SEQUENCE [LARGE SCALE GENOMIC DNA]</scope>
    <source>
        <strain evidence="6 7">DSM 27929</strain>
    </source>
</reference>
<evidence type="ECO:0000256" key="3">
    <source>
        <dbReference type="ARBA" id="ARBA00022840"/>
    </source>
</evidence>
<comment type="caution">
    <text evidence="6">The sequence shown here is derived from an EMBL/GenBank/DDBJ whole genome shotgun (WGS) entry which is preliminary data.</text>
</comment>
<dbReference type="AlphaFoldDB" id="A0A2T0WMW3"/>
<feature type="domain" description="ATP-grasp" evidence="5">
    <location>
        <begin position="121"/>
        <end position="315"/>
    </location>
</feature>
<name>A0A2T0WMW3_9BACT</name>
<dbReference type="OrthoDB" id="1195727at2"/>
<keyword evidence="7" id="KW-1185">Reference proteome</keyword>
<dbReference type="GO" id="GO:0016874">
    <property type="term" value="F:ligase activity"/>
    <property type="evidence" value="ECO:0007669"/>
    <property type="project" value="UniProtKB-KW"/>
</dbReference>
<evidence type="ECO:0000256" key="4">
    <source>
        <dbReference type="PROSITE-ProRule" id="PRU00409"/>
    </source>
</evidence>
<dbReference type="InterPro" id="IPR011761">
    <property type="entry name" value="ATP-grasp"/>
</dbReference>
<dbReference type="InterPro" id="IPR052032">
    <property type="entry name" value="ATP-dep_AA_Ligase"/>
</dbReference>
<keyword evidence="2 4" id="KW-0547">Nucleotide-binding</keyword>
<evidence type="ECO:0000259" key="5">
    <source>
        <dbReference type="PROSITE" id="PS50975"/>
    </source>
</evidence>
<dbReference type="Proteomes" id="UP000238157">
    <property type="component" value="Unassembled WGS sequence"/>
</dbReference>
<evidence type="ECO:0000313" key="7">
    <source>
        <dbReference type="Proteomes" id="UP000238157"/>
    </source>
</evidence>
<accession>A0A2T0WMW3</accession>
<dbReference type="InterPro" id="IPR013815">
    <property type="entry name" value="ATP_grasp_subdomain_1"/>
</dbReference>
<evidence type="ECO:0000256" key="2">
    <source>
        <dbReference type="ARBA" id="ARBA00022741"/>
    </source>
</evidence>
<proteinExistence type="predicted"/>
<dbReference type="EMBL" id="PVTR01000005">
    <property type="protein sequence ID" value="PRY88041.1"/>
    <property type="molecule type" value="Genomic_DNA"/>
</dbReference>
<evidence type="ECO:0000256" key="1">
    <source>
        <dbReference type="ARBA" id="ARBA00022598"/>
    </source>
</evidence>
<dbReference type="Gene3D" id="3.30.1490.20">
    <property type="entry name" value="ATP-grasp fold, A domain"/>
    <property type="match status" value="1"/>
</dbReference>
<dbReference type="PANTHER" id="PTHR43585:SF2">
    <property type="entry name" value="ATP-GRASP ENZYME FSQD"/>
    <property type="match status" value="1"/>
</dbReference>
<evidence type="ECO:0000313" key="6">
    <source>
        <dbReference type="EMBL" id="PRY88041.1"/>
    </source>
</evidence>
<dbReference type="PROSITE" id="PS50975">
    <property type="entry name" value="ATP_GRASP"/>
    <property type="match status" value="1"/>
</dbReference>
<gene>
    <name evidence="6" type="ORF">CLW00_105162</name>
</gene>
<sequence>MNHKSKTFLCISNFFKGAAFLIALKKAGNKVFLITTEKLKDSAWPHDHIDEIFYMPGQDLDWDLEKLLFGVAGIMKANKIDAIIALDDYDVEKATYLRENLRIPGMGQTTGRFFRDKLAMRMRAKYAGVLVPDFSALFNDEEINHFADTVPAPWVLKPRSEASANGIIKVHTKDELWQNIHELGDNRVRYLVEKFEPGDVYHADSLNIDGKPIACIVSQYLATPMEISLGGGIFRSANITYGSDDDKAIKEANKEVLKAFGMKSGAAHTEFIKGKKDGKIYFLETSSRVGGAHLAEMVEAASGINMWTEWANIEDAKVKDIKYKLPKVQKGYAGIVLTLSKYQHPDLSSFNDPEVCFKVPLDYHAGLIVKSKKHEKVRELLDDYAERLSSGFSTSAAQEKIKKFH</sequence>
<organism evidence="6 7">
    <name type="scientific">Mongoliibacter ruber</name>
    <dbReference type="NCBI Taxonomy" id="1750599"/>
    <lineage>
        <taxon>Bacteria</taxon>
        <taxon>Pseudomonadati</taxon>
        <taxon>Bacteroidota</taxon>
        <taxon>Cytophagia</taxon>
        <taxon>Cytophagales</taxon>
        <taxon>Cyclobacteriaceae</taxon>
        <taxon>Mongoliibacter</taxon>
    </lineage>
</organism>
<dbReference type="GO" id="GO:0046872">
    <property type="term" value="F:metal ion binding"/>
    <property type="evidence" value="ECO:0007669"/>
    <property type="project" value="InterPro"/>
</dbReference>
<dbReference type="Gene3D" id="3.30.470.20">
    <property type="entry name" value="ATP-grasp fold, B domain"/>
    <property type="match status" value="1"/>
</dbReference>
<keyword evidence="1" id="KW-0436">Ligase</keyword>
<protein>
    <submittedName>
        <fullName evidence="6">ATP-grasp domain-containing protein</fullName>
    </submittedName>
</protein>
<dbReference type="GO" id="GO:0005524">
    <property type="term" value="F:ATP binding"/>
    <property type="evidence" value="ECO:0007669"/>
    <property type="project" value="UniProtKB-UniRule"/>
</dbReference>
<dbReference type="Pfam" id="PF13535">
    <property type="entry name" value="ATP-grasp_4"/>
    <property type="match status" value="1"/>
</dbReference>